<dbReference type="EMBL" id="MU007009">
    <property type="protein sequence ID" value="KAF2437144.1"/>
    <property type="molecule type" value="Genomic_DNA"/>
</dbReference>
<evidence type="ECO:0000313" key="1">
    <source>
        <dbReference type="EMBL" id="KAF2437144.1"/>
    </source>
</evidence>
<protein>
    <submittedName>
        <fullName evidence="1">Uncharacterized protein</fullName>
    </submittedName>
</protein>
<reference evidence="1" key="1">
    <citation type="journal article" date="2020" name="Stud. Mycol.">
        <title>101 Dothideomycetes genomes: a test case for predicting lifestyles and emergence of pathogens.</title>
        <authorList>
            <person name="Haridas S."/>
            <person name="Albert R."/>
            <person name="Binder M."/>
            <person name="Bloem J."/>
            <person name="Labutti K."/>
            <person name="Salamov A."/>
            <person name="Andreopoulos B."/>
            <person name="Baker S."/>
            <person name="Barry K."/>
            <person name="Bills G."/>
            <person name="Bluhm B."/>
            <person name="Cannon C."/>
            <person name="Castanera R."/>
            <person name="Culley D."/>
            <person name="Daum C."/>
            <person name="Ezra D."/>
            <person name="Gonzalez J."/>
            <person name="Henrissat B."/>
            <person name="Kuo A."/>
            <person name="Liang C."/>
            <person name="Lipzen A."/>
            <person name="Lutzoni F."/>
            <person name="Magnuson J."/>
            <person name="Mondo S."/>
            <person name="Nolan M."/>
            <person name="Ohm R."/>
            <person name="Pangilinan J."/>
            <person name="Park H.-J."/>
            <person name="Ramirez L."/>
            <person name="Alfaro M."/>
            <person name="Sun H."/>
            <person name="Tritt A."/>
            <person name="Yoshinaga Y."/>
            <person name="Zwiers L.-H."/>
            <person name="Turgeon B."/>
            <person name="Goodwin S."/>
            <person name="Spatafora J."/>
            <person name="Crous P."/>
            <person name="Grigoriev I."/>
        </authorList>
    </citation>
    <scope>NUCLEOTIDE SEQUENCE</scope>
    <source>
        <strain evidence="1">CBS 130266</strain>
    </source>
</reference>
<organism evidence="1 2">
    <name type="scientific">Tothia fuscella</name>
    <dbReference type="NCBI Taxonomy" id="1048955"/>
    <lineage>
        <taxon>Eukaryota</taxon>
        <taxon>Fungi</taxon>
        <taxon>Dikarya</taxon>
        <taxon>Ascomycota</taxon>
        <taxon>Pezizomycotina</taxon>
        <taxon>Dothideomycetes</taxon>
        <taxon>Pleosporomycetidae</taxon>
        <taxon>Venturiales</taxon>
        <taxon>Cylindrosympodiaceae</taxon>
        <taxon>Tothia</taxon>
    </lineage>
</organism>
<comment type="caution">
    <text evidence="1">The sequence shown here is derived from an EMBL/GenBank/DDBJ whole genome shotgun (WGS) entry which is preliminary data.</text>
</comment>
<sequence length="209" mass="23565">MGMLLVYPLGDFTGKDNLYKGRQQEDLAVPFAFVLDPLSVPILRVLQDLATNCSEARRLLNYTRGPCAVPQDILVLQESLTECKSGPYRGLERTPDPSKARTYAQFFLQYQVFSPVSLKPCTSLNLEGTPFRISRAWRLSKGMNQILPKYAQSRLRQTESQSSSTWIPEAESSAMKRKKSILRVAGSSEDVPIYNGRVLIWKMRTTVGI</sequence>
<evidence type="ECO:0000313" key="2">
    <source>
        <dbReference type="Proteomes" id="UP000800235"/>
    </source>
</evidence>
<dbReference type="Proteomes" id="UP000800235">
    <property type="component" value="Unassembled WGS sequence"/>
</dbReference>
<proteinExistence type="predicted"/>
<name>A0A9P4P5V7_9PEZI</name>
<keyword evidence="2" id="KW-1185">Reference proteome</keyword>
<gene>
    <name evidence="1" type="ORF">EJ08DRAFT_655281</name>
</gene>
<dbReference type="AlphaFoldDB" id="A0A9P4P5V7"/>
<accession>A0A9P4P5V7</accession>